<reference evidence="3" key="1">
    <citation type="journal article" date="2019" name="bioRxiv">
        <title>Genomics, evolutionary history and diagnostics of the Alternaria alternata species group including apple and Asian pear pathotypes.</title>
        <authorList>
            <person name="Armitage A.D."/>
            <person name="Cockerton H.M."/>
            <person name="Sreenivasaprasad S."/>
            <person name="Woodhall J.W."/>
            <person name="Lane C.R."/>
            <person name="Harrison R.J."/>
            <person name="Clarkson J.P."/>
        </authorList>
    </citation>
    <scope>NUCLEOTIDE SEQUENCE [LARGE SCALE GENOMIC DNA]</scope>
    <source>
        <strain evidence="3">FERA 1177</strain>
    </source>
</reference>
<protein>
    <recommendedName>
        <fullName evidence="4">Cora-domain-containing protein</fullName>
    </recommendedName>
</protein>
<dbReference type="VEuPathDB" id="FungiDB:CC77DRAFT_1035879"/>
<keyword evidence="1" id="KW-1133">Transmembrane helix</keyword>
<organism evidence="2 3">
    <name type="scientific">Alternaria alternata</name>
    <name type="common">Alternaria rot fungus</name>
    <name type="synonym">Torula alternata</name>
    <dbReference type="NCBI Taxonomy" id="5599"/>
    <lineage>
        <taxon>Eukaryota</taxon>
        <taxon>Fungi</taxon>
        <taxon>Dikarya</taxon>
        <taxon>Ascomycota</taxon>
        <taxon>Pezizomycotina</taxon>
        <taxon>Dothideomycetes</taxon>
        <taxon>Pleosporomycetidae</taxon>
        <taxon>Pleosporales</taxon>
        <taxon>Pleosporineae</taxon>
        <taxon>Pleosporaceae</taxon>
        <taxon>Alternaria</taxon>
        <taxon>Alternaria sect. Alternaria</taxon>
        <taxon>Alternaria alternata complex</taxon>
    </lineage>
</organism>
<comment type="caution">
    <text evidence="2">The sequence shown here is derived from an EMBL/GenBank/DDBJ whole genome shotgun (WGS) entry which is preliminary data.</text>
</comment>
<dbReference type="EMBL" id="PDXD01000042">
    <property type="protein sequence ID" value="RYN70315.1"/>
    <property type="molecule type" value="Genomic_DNA"/>
</dbReference>
<keyword evidence="1" id="KW-0812">Transmembrane</keyword>
<feature type="transmembrane region" description="Helical" evidence="1">
    <location>
        <begin position="492"/>
        <end position="513"/>
    </location>
</feature>
<proteinExistence type="predicted"/>
<dbReference type="Proteomes" id="UP000291422">
    <property type="component" value="Unassembled WGS sequence"/>
</dbReference>
<sequence length="522" mass="59669">MPEVEFSKLETTLITEDIRVRPISKDGQHMQRHAEGNEHEVNELDLDFDVDLGNYPFSAINSFQDMFSGIMYQKHVGQLANFSTETSLECLSIDDKGPRWLTLDESNLSTLLAEAGERCVDVPAISMQPDPSITVSNRKALLFFIPLKHTKDTASYGYSVPMTECAVDRLFSSLQLNPDFLQNLLGRPDYWAPQPRWREENGKLLDCDFFCQHPRWNLQAQGAPLSVYTRYDAQRDLLIYLISHKPDDKVILALRKQLSTLISHKKRHDIGHILLHSPMDLHTTILNLNFEASKWHVAKFRRFQWQLVNQVDDQLAGVEQRGRRELASWLKNVQIMAQGVDSHLANAQVFLYTARGICDMATKLTSLGEDERGPRQRTVDMANYLVTSMEKQHMWFLNYRGRKDVIMNLILHLNAQEHTLNTIQIAAETKRDSTSMTSIALLTMVFLPGTFTAVSITPIMSIRPLTNKKSVLSAGIFQSTPGTTSFEVTGLWWLWVVTTVPITFITVACWYLWKQHRNKASS</sequence>
<gene>
    <name evidence="2" type="ORF">AA0117_g10685</name>
</gene>
<feature type="transmembrane region" description="Helical" evidence="1">
    <location>
        <begin position="439"/>
        <end position="462"/>
    </location>
</feature>
<keyword evidence="1" id="KW-0472">Membrane</keyword>
<evidence type="ECO:0000313" key="3">
    <source>
        <dbReference type="Proteomes" id="UP000291422"/>
    </source>
</evidence>
<accession>A0A4Q4N420</accession>
<evidence type="ECO:0008006" key="4">
    <source>
        <dbReference type="Google" id="ProtNLM"/>
    </source>
</evidence>
<name>A0A4Q4N420_ALTAL</name>
<dbReference type="AlphaFoldDB" id="A0A4Q4N420"/>
<evidence type="ECO:0000256" key="1">
    <source>
        <dbReference type="SAM" id="Phobius"/>
    </source>
</evidence>
<evidence type="ECO:0000313" key="2">
    <source>
        <dbReference type="EMBL" id="RYN70315.1"/>
    </source>
</evidence>